<protein>
    <submittedName>
        <fullName evidence="3">Uncharacterized protein</fullName>
    </submittedName>
</protein>
<dbReference type="InterPro" id="IPR010679">
    <property type="entry name" value="DUF1254"/>
</dbReference>
<feature type="domain" description="DUF1214" evidence="1">
    <location>
        <begin position="255"/>
        <end position="327"/>
    </location>
</feature>
<organism evidence="3">
    <name type="scientific">Leptocylindrus danicus</name>
    <dbReference type="NCBI Taxonomy" id="163516"/>
    <lineage>
        <taxon>Eukaryota</taxon>
        <taxon>Sar</taxon>
        <taxon>Stramenopiles</taxon>
        <taxon>Ochrophyta</taxon>
        <taxon>Bacillariophyta</taxon>
        <taxon>Coscinodiscophyceae</taxon>
        <taxon>Chaetocerotophycidae</taxon>
        <taxon>Leptocylindrales</taxon>
        <taxon>Leptocylindraceae</taxon>
        <taxon>Leptocylindrus</taxon>
    </lineage>
</organism>
<sequence>MVSPQPQEQEEKCITVTKENYALAVSQMTIFKFTELLADPIGRPNGLGAFCHLPVTFAAVERTIPRPNFDTLYSMALMDLRGNPAVVTLPENTEVLGTNKNKTRYMSVWVISEDGFNPYDAMCNSGTYTVTEDVVGTRYCMMIARVQFDNKCEKDTKVAAMLQNRIKVEQQVESSTEVYRPMKWDIPGLMAMKKHYQVLEKVNDSLSAFGKKSDEVDFERHNIVTTLGFGGMTIDQSTYWMYPNVPVEPHIMIITDVPCQSFWSMTVYNESGFIQEGSQFFTVNSSCVKYNDDGSVTLYLASENRGFDNFLESHKNSSMIFRAYLPDEDFKSWKQPEFVPCPSPS</sequence>
<dbReference type="EMBL" id="HBGY01031588">
    <property type="protein sequence ID" value="CAD9610230.1"/>
    <property type="molecule type" value="Transcribed_RNA"/>
</dbReference>
<evidence type="ECO:0000313" key="3">
    <source>
        <dbReference type="EMBL" id="CAD9610230.1"/>
    </source>
</evidence>
<dbReference type="Gene3D" id="2.60.120.600">
    <property type="entry name" value="Domain of unknown function DUF1214, C-terminal domain"/>
    <property type="match status" value="1"/>
</dbReference>
<evidence type="ECO:0000259" key="2">
    <source>
        <dbReference type="Pfam" id="PF06863"/>
    </source>
</evidence>
<gene>
    <name evidence="3" type="ORF">LDAN0321_LOCUS19705</name>
</gene>
<dbReference type="InterPro" id="IPR037050">
    <property type="entry name" value="DUF1254_sf"/>
</dbReference>
<dbReference type="AlphaFoldDB" id="A0A7S2PPJ9"/>
<proteinExistence type="predicted"/>
<dbReference type="Pfam" id="PF06863">
    <property type="entry name" value="DUF1254"/>
    <property type="match status" value="1"/>
</dbReference>
<dbReference type="Gene3D" id="2.60.40.1610">
    <property type="entry name" value="Domain of unknown function DUF1254"/>
    <property type="match status" value="1"/>
</dbReference>
<dbReference type="SUPFAM" id="SSF160935">
    <property type="entry name" value="VPA0735-like"/>
    <property type="match status" value="1"/>
</dbReference>
<name>A0A7S2PPJ9_9STRA</name>
<feature type="domain" description="DUF1254" evidence="2">
    <location>
        <begin position="49"/>
        <end position="168"/>
    </location>
</feature>
<accession>A0A7S2PPJ9</accession>
<dbReference type="Pfam" id="PF06742">
    <property type="entry name" value="DUF1214"/>
    <property type="match status" value="1"/>
</dbReference>
<dbReference type="PANTHER" id="PTHR36509:SF3">
    <property type="entry name" value="SIGNAL PEPTIDE PROTEIN"/>
    <property type="match status" value="1"/>
</dbReference>
<dbReference type="InterPro" id="IPR037049">
    <property type="entry name" value="DUF1214_C_sf"/>
</dbReference>
<evidence type="ECO:0000259" key="1">
    <source>
        <dbReference type="Pfam" id="PF06742"/>
    </source>
</evidence>
<dbReference type="PANTHER" id="PTHR36509">
    <property type="entry name" value="BLL3101 PROTEIN"/>
    <property type="match status" value="1"/>
</dbReference>
<dbReference type="InterPro" id="IPR010621">
    <property type="entry name" value="DUF1214"/>
</dbReference>
<reference evidence="3" key="1">
    <citation type="submission" date="2021-01" db="EMBL/GenBank/DDBJ databases">
        <authorList>
            <person name="Corre E."/>
            <person name="Pelletier E."/>
            <person name="Niang G."/>
            <person name="Scheremetjew M."/>
            <person name="Finn R."/>
            <person name="Kale V."/>
            <person name="Holt S."/>
            <person name="Cochrane G."/>
            <person name="Meng A."/>
            <person name="Brown T."/>
            <person name="Cohen L."/>
        </authorList>
    </citation>
    <scope>NUCLEOTIDE SEQUENCE</scope>
    <source>
        <strain evidence="3">B650</strain>
    </source>
</reference>